<gene>
    <name evidence="3" type="ORF">OVY01_19675</name>
</gene>
<dbReference type="InterPro" id="IPR042204">
    <property type="entry name" value="2Fe-2S-bd_N"/>
</dbReference>
<evidence type="ECO:0000313" key="4">
    <source>
        <dbReference type="Proteomes" id="UP001082899"/>
    </source>
</evidence>
<dbReference type="Gene3D" id="3.10.20.440">
    <property type="entry name" value="2Fe-2S iron-sulphur cluster binding domain, sarcosine oxidase, alpha subunit, N-terminal domain"/>
    <property type="match status" value="1"/>
</dbReference>
<dbReference type="Pfam" id="PF13510">
    <property type="entry name" value="Fer2_4"/>
    <property type="match status" value="1"/>
</dbReference>
<evidence type="ECO:0000256" key="2">
    <source>
        <dbReference type="SAM" id="MobiDB-lite"/>
    </source>
</evidence>
<name>A0ABT3ZS26_9BURK</name>
<dbReference type="SUPFAM" id="SSF54292">
    <property type="entry name" value="2Fe-2S ferredoxin-like"/>
    <property type="match status" value="1"/>
</dbReference>
<sequence length="140" mass="14423">MTAKPLFQVLTAVSPAAADASAPASGDAHADAHAVPDADITLWFNDQPLAVPGGRSVAAALLAAGVRRFRATPVSGTARAPYCMMGACFECLVEIDGVPSRQSCLVPVVDGMRIRSQEGASDLPPSFHVPAAAPEQRDAE</sequence>
<feature type="region of interest" description="Disordered" evidence="2">
    <location>
        <begin position="117"/>
        <end position="140"/>
    </location>
</feature>
<accession>A0ABT3ZS26</accession>
<proteinExistence type="predicted"/>
<evidence type="ECO:0000256" key="1">
    <source>
        <dbReference type="ARBA" id="ARBA00023002"/>
    </source>
</evidence>
<evidence type="ECO:0000313" key="3">
    <source>
        <dbReference type="EMBL" id="MCY0389368.1"/>
    </source>
</evidence>
<dbReference type="RefSeq" id="WP_267849273.1">
    <property type="nucleotide sequence ID" value="NZ_JAPMXC010000010.1"/>
</dbReference>
<dbReference type="InterPro" id="IPR036010">
    <property type="entry name" value="2Fe-2S_ferredoxin-like_sf"/>
</dbReference>
<protein>
    <submittedName>
        <fullName evidence="3">(2Fe-2S)-binding protein</fullName>
    </submittedName>
</protein>
<keyword evidence="4" id="KW-1185">Reference proteome</keyword>
<comment type="caution">
    <text evidence="3">The sequence shown here is derived from an EMBL/GenBank/DDBJ whole genome shotgun (WGS) entry which is preliminary data.</text>
</comment>
<dbReference type="EMBL" id="JAPMXC010000010">
    <property type="protein sequence ID" value="MCY0389368.1"/>
    <property type="molecule type" value="Genomic_DNA"/>
</dbReference>
<dbReference type="Proteomes" id="UP001082899">
    <property type="component" value="Unassembled WGS sequence"/>
</dbReference>
<keyword evidence="1" id="KW-0560">Oxidoreductase</keyword>
<organism evidence="3 4">
    <name type="scientific">Robbsia betulipollinis</name>
    <dbReference type="NCBI Taxonomy" id="2981849"/>
    <lineage>
        <taxon>Bacteria</taxon>
        <taxon>Pseudomonadati</taxon>
        <taxon>Pseudomonadota</taxon>
        <taxon>Betaproteobacteria</taxon>
        <taxon>Burkholderiales</taxon>
        <taxon>Burkholderiaceae</taxon>
        <taxon>Robbsia</taxon>
    </lineage>
</organism>
<reference evidence="3" key="1">
    <citation type="submission" date="2022-11" db="EMBL/GenBank/DDBJ databases">
        <title>Robbsia betulipollinis sp. nov., isolated from pollen of birch (Betula pendula).</title>
        <authorList>
            <person name="Shi H."/>
            <person name="Ambika Manirajan B."/>
            <person name="Ratering S."/>
            <person name="Geissler-Plaum R."/>
            <person name="Schnell S."/>
        </authorList>
    </citation>
    <scope>NUCLEOTIDE SEQUENCE</scope>
    <source>
        <strain evidence="3">Bb-Pol-6</strain>
    </source>
</reference>